<evidence type="ECO:0000256" key="2">
    <source>
        <dbReference type="ARBA" id="ARBA00022846"/>
    </source>
</evidence>
<dbReference type="PANTHER" id="PTHR14952">
    <property type="entry name" value="ROPPORIN-1-LIKE PROTEIN"/>
    <property type="match status" value="1"/>
</dbReference>
<feature type="non-terminal residue" evidence="5">
    <location>
        <position position="95"/>
    </location>
</feature>
<dbReference type="OrthoDB" id="10067602at2759"/>
<evidence type="ECO:0000256" key="1">
    <source>
        <dbReference type="ARBA" id="ARBA00004230"/>
    </source>
</evidence>
<dbReference type="SUPFAM" id="SSF47391">
    <property type="entry name" value="Dimerization-anchoring domain of cAMP-dependent PK regulatory subunit"/>
    <property type="match status" value="1"/>
</dbReference>
<gene>
    <name evidence="5" type="ORF">PGLA1383_LOCUS48826</name>
</gene>
<keyword evidence="3" id="KW-0966">Cell projection</keyword>
<dbReference type="EMBL" id="CAJNNV010030557">
    <property type="protein sequence ID" value="CAE8632905.1"/>
    <property type="molecule type" value="Genomic_DNA"/>
</dbReference>
<accession>A0A813H5N2</accession>
<organism evidence="5 6">
    <name type="scientific">Polarella glacialis</name>
    <name type="common">Dinoflagellate</name>
    <dbReference type="NCBI Taxonomy" id="89957"/>
    <lineage>
        <taxon>Eukaryota</taxon>
        <taxon>Sar</taxon>
        <taxon>Alveolata</taxon>
        <taxon>Dinophyceae</taxon>
        <taxon>Suessiales</taxon>
        <taxon>Suessiaceae</taxon>
        <taxon>Polarella</taxon>
    </lineage>
</organism>
<comment type="caution">
    <text evidence="5">The sequence shown here is derived from an EMBL/GenBank/DDBJ whole genome shotgun (WGS) entry which is preliminary data.</text>
</comment>
<protein>
    <submittedName>
        <fullName evidence="5">Uncharacterized protein</fullName>
    </submittedName>
</protein>
<sequence>FAQQLRAVLELLQQGIVRTRSPQKESQQEAMEINRIFCAEQIEVPGELPDILKDFTKAVIREDPSAGDVDSASARLKLYQWSRDYFKNKLVKKTP</sequence>
<reference evidence="5" key="1">
    <citation type="submission" date="2021-02" db="EMBL/GenBank/DDBJ databases">
        <authorList>
            <person name="Dougan E. K."/>
            <person name="Rhodes N."/>
            <person name="Thang M."/>
            <person name="Chan C."/>
        </authorList>
    </citation>
    <scope>NUCLEOTIDE SEQUENCE</scope>
</reference>
<keyword evidence="2" id="KW-0282">Flagellum</keyword>
<evidence type="ECO:0000313" key="5">
    <source>
        <dbReference type="EMBL" id="CAE8632905.1"/>
    </source>
</evidence>
<evidence type="ECO:0000256" key="4">
    <source>
        <dbReference type="ARBA" id="ARBA00035651"/>
    </source>
</evidence>
<comment type="similarity">
    <text evidence="4">Belongs to the ropporin family.</text>
</comment>
<comment type="subcellular location">
    <subcellularLocation>
        <location evidence="1">Cell projection</location>
        <location evidence="1">Cilium</location>
        <location evidence="1">Flagellum</location>
    </subcellularLocation>
</comment>
<keyword evidence="2" id="KW-0969">Cilium</keyword>
<dbReference type="PANTHER" id="PTHR14952:SF9">
    <property type="entry name" value="EF-HAND DOMAIN-CONTAINING PROTEIN"/>
    <property type="match status" value="1"/>
</dbReference>
<evidence type="ECO:0000256" key="3">
    <source>
        <dbReference type="ARBA" id="ARBA00023273"/>
    </source>
</evidence>
<dbReference type="Gene3D" id="1.20.890.10">
    <property type="entry name" value="cAMP-dependent protein kinase regulatory subunit, dimerization-anchoring domain"/>
    <property type="match status" value="1"/>
</dbReference>
<evidence type="ECO:0000313" key="6">
    <source>
        <dbReference type="Proteomes" id="UP000654075"/>
    </source>
</evidence>
<dbReference type="GO" id="GO:0031514">
    <property type="term" value="C:motile cilium"/>
    <property type="evidence" value="ECO:0007669"/>
    <property type="project" value="UniProtKB-SubCell"/>
</dbReference>
<name>A0A813H5N2_POLGL</name>
<keyword evidence="6" id="KW-1185">Reference proteome</keyword>
<dbReference type="Proteomes" id="UP000654075">
    <property type="component" value="Unassembled WGS sequence"/>
</dbReference>
<proteinExistence type="inferred from homology"/>
<dbReference type="AlphaFoldDB" id="A0A813H5N2"/>